<dbReference type="InterPro" id="IPR036140">
    <property type="entry name" value="PFN_sf"/>
</dbReference>
<dbReference type="SUPFAM" id="SSF55770">
    <property type="entry name" value="Profilin (actin-binding protein)"/>
    <property type="match status" value="1"/>
</dbReference>
<dbReference type="PANTHER" id="PTHR36780:SF1">
    <property type="entry name" value="PROFILIN"/>
    <property type="match status" value="1"/>
</dbReference>
<dbReference type="AlphaFoldDB" id="A0A9Q0GAV9"/>
<dbReference type="Proteomes" id="UP001141552">
    <property type="component" value="Unassembled WGS sequence"/>
</dbReference>
<evidence type="ECO:0000313" key="1">
    <source>
        <dbReference type="EMBL" id="KAJ4846368.1"/>
    </source>
</evidence>
<dbReference type="InterPro" id="IPR048278">
    <property type="entry name" value="PFN"/>
</dbReference>
<protein>
    <recommendedName>
        <fullName evidence="3">Profilin</fullName>
    </recommendedName>
</protein>
<name>A0A9Q0GAV9_9ROSI</name>
<keyword evidence="2" id="KW-1185">Reference proteome</keyword>
<reference evidence="1" key="2">
    <citation type="journal article" date="2023" name="Plants (Basel)">
        <title>Annotation of the Turnera subulata (Passifloraceae) Draft Genome Reveals the S-Locus Evolved after the Divergence of Turneroideae from Passifloroideae in a Stepwise Manner.</title>
        <authorList>
            <person name="Henning P.M."/>
            <person name="Roalson E.H."/>
            <person name="Mir W."/>
            <person name="McCubbin A.G."/>
            <person name="Shore J.S."/>
        </authorList>
    </citation>
    <scope>NUCLEOTIDE SEQUENCE</scope>
    <source>
        <strain evidence="1">F60SS</strain>
    </source>
</reference>
<dbReference type="Pfam" id="PF00235">
    <property type="entry name" value="Profilin"/>
    <property type="match status" value="1"/>
</dbReference>
<dbReference type="Gene3D" id="3.30.450.30">
    <property type="entry name" value="Dynein light chain 2a, cytoplasmic"/>
    <property type="match status" value="1"/>
</dbReference>
<sequence>MLRFADFWCRRQWNGVSFTKRGRSGLLPVLALLVATLSRLLCLFIMTPLAPLASSLLCKLIINYTLELASEFFSAAARTPLASKHRRFPFRMPFGVFVTSSDHPSSLDVCSYSAEQQGTKCNPMELSQFIDFVKRNKLQSESFTIGHNQYVVTSIHENWFSARCVNTSKPAGEGAIVMQTAAFLFVTLYDGSIGPASRAMATADQFVWQLGRKNL</sequence>
<gene>
    <name evidence="1" type="ORF">Tsubulata_010973</name>
</gene>
<organism evidence="1 2">
    <name type="scientific">Turnera subulata</name>
    <dbReference type="NCBI Taxonomy" id="218843"/>
    <lineage>
        <taxon>Eukaryota</taxon>
        <taxon>Viridiplantae</taxon>
        <taxon>Streptophyta</taxon>
        <taxon>Embryophyta</taxon>
        <taxon>Tracheophyta</taxon>
        <taxon>Spermatophyta</taxon>
        <taxon>Magnoliopsida</taxon>
        <taxon>eudicotyledons</taxon>
        <taxon>Gunneridae</taxon>
        <taxon>Pentapetalae</taxon>
        <taxon>rosids</taxon>
        <taxon>fabids</taxon>
        <taxon>Malpighiales</taxon>
        <taxon>Passifloraceae</taxon>
        <taxon>Turnera</taxon>
    </lineage>
</organism>
<dbReference type="GO" id="GO:0003779">
    <property type="term" value="F:actin binding"/>
    <property type="evidence" value="ECO:0007669"/>
    <property type="project" value="InterPro"/>
</dbReference>
<dbReference type="OrthoDB" id="1880154at2759"/>
<dbReference type="EMBL" id="JAKUCV010001438">
    <property type="protein sequence ID" value="KAJ4846368.1"/>
    <property type="molecule type" value="Genomic_DNA"/>
</dbReference>
<proteinExistence type="predicted"/>
<evidence type="ECO:0000313" key="2">
    <source>
        <dbReference type="Proteomes" id="UP001141552"/>
    </source>
</evidence>
<accession>A0A9Q0GAV9</accession>
<reference evidence="1" key="1">
    <citation type="submission" date="2022-02" db="EMBL/GenBank/DDBJ databases">
        <authorList>
            <person name="Henning P.M."/>
            <person name="McCubbin A.G."/>
            <person name="Shore J.S."/>
        </authorList>
    </citation>
    <scope>NUCLEOTIDE SEQUENCE</scope>
    <source>
        <strain evidence="1">F60SS</strain>
        <tissue evidence="1">Leaves</tissue>
    </source>
</reference>
<evidence type="ECO:0008006" key="3">
    <source>
        <dbReference type="Google" id="ProtNLM"/>
    </source>
</evidence>
<comment type="caution">
    <text evidence="1">The sequence shown here is derived from an EMBL/GenBank/DDBJ whole genome shotgun (WGS) entry which is preliminary data.</text>
</comment>
<dbReference type="PANTHER" id="PTHR36780">
    <property type="entry name" value="OS05G0241400 PROTEIN"/>
    <property type="match status" value="1"/>
</dbReference>